<evidence type="ECO:0008006" key="4">
    <source>
        <dbReference type="Google" id="ProtNLM"/>
    </source>
</evidence>
<gene>
    <name evidence="2" type="ORF">Pcinc_005707</name>
</gene>
<feature type="signal peptide" evidence="1">
    <location>
        <begin position="1"/>
        <end position="19"/>
    </location>
</feature>
<protein>
    <recommendedName>
        <fullName evidence="4">Secreted protein</fullName>
    </recommendedName>
</protein>
<name>A0AAE1GCS6_PETCI</name>
<proteinExistence type="predicted"/>
<evidence type="ECO:0000313" key="3">
    <source>
        <dbReference type="Proteomes" id="UP001286313"/>
    </source>
</evidence>
<dbReference type="AlphaFoldDB" id="A0AAE1GCS6"/>
<evidence type="ECO:0000313" key="2">
    <source>
        <dbReference type="EMBL" id="KAK3890325.1"/>
    </source>
</evidence>
<reference evidence="2" key="1">
    <citation type="submission" date="2023-10" db="EMBL/GenBank/DDBJ databases">
        <title>Genome assemblies of two species of porcelain crab, Petrolisthes cinctipes and Petrolisthes manimaculis (Anomura: Porcellanidae).</title>
        <authorList>
            <person name="Angst P."/>
        </authorList>
    </citation>
    <scope>NUCLEOTIDE SEQUENCE</scope>
    <source>
        <strain evidence="2">PB745_01</strain>
        <tissue evidence="2">Gill</tissue>
    </source>
</reference>
<feature type="chain" id="PRO_5042114738" description="Secreted protein" evidence="1">
    <location>
        <begin position="20"/>
        <end position="98"/>
    </location>
</feature>
<organism evidence="2 3">
    <name type="scientific">Petrolisthes cinctipes</name>
    <name type="common">Flat porcelain crab</name>
    <dbReference type="NCBI Taxonomy" id="88211"/>
    <lineage>
        <taxon>Eukaryota</taxon>
        <taxon>Metazoa</taxon>
        <taxon>Ecdysozoa</taxon>
        <taxon>Arthropoda</taxon>
        <taxon>Crustacea</taxon>
        <taxon>Multicrustacea</taxon>
        <taxon>Malacostraca</taxon>
        <taxon>Eumalacostraca</taxon>
        <taxon>Eucarida</taxon>
        <taxon>Decapoda</taxon>
        <taxon>Pleocyemata</taxon>
        <taxon>Anomura</taxon>
        <taxon>Galatheoidea</taxon>
        <taxon>Porcellanidae</taxon>
        <taxon>Petrolisthes</taxon>
    </lineage>
</organism>
<keyword evidence="3" id="KW-1185">Reference proteome</keyword>
<accession>A0AAE1GCS6</accession>
<comment type="caution">
    <text evidence="2">The sequence shown here is derived from an EMBL/GenBank/DDBJ whole genome shotgun (WGS) entry which is preliminary data.</text>
</comment>
<keyword evidence="1" id="KW-0732">Signal</keyword>
<evidence type="ECO:0000256" key="1">
    <source>
        <dbReference type="SAM" id="SignalP"/>
    </source>
</evidence>
<dbReference type="Proteomes" id="UP001286313">
    <property type="component" value="Unassembled WGS sequence"/>
</dbReference>
<dbReference type="EMBL" id="JAWQEG010000431">
    <property type="protein sequence ID" value="KAK3890325.1"/>
    <property type="molecule type" value="Genomic_DNA"/>
</dbReference>
<sequence length="98" mass="10665">MSAAISCCLLSASFCRLSASSLRAYNSPCCRRLSLFRINCMREAMSAGDSAISGVVCLLVRTLLRSTGGGINVTRDQVNPSESKTRIKYHEQMSDNLL</sequence>